<sequence length="153" mass="17579">MNRMDKEIPAIRIFFNQNIEEAKFREILYGIEEETVPFIAEKTDKDSALHLGYQAAQSSRLGVGMGIGNDQLAVLHYERLKEDKPLFQINLNDHPVNLRVLGSNAARLVKGMPFKDFRDKHMLMPEQSKKVEEELAREKIVSIIKKVLSEVND</sequence>
<name>A0A7W1XU19_9BACL</name>
<dbReference type="InterPro" id="IPR003208">
    <property type="entry name" value="Dehydtase/Dehydtase_re"/>
</dbReference>
<dbReference type="AlphaFoldDB" id="A0A7W1XU19"/>
<organism evidence="1 2">
    <name type="scientific">Thermoactinomyces mirandus</name>
    <dbReference type="NCBI Taxonomy" id="2756294"/>
    <lineage>
        <taxon>Bacteria</taxon>
        <taxon>Bacillati</taxon>
        <taxon>Bacillota</taxon>
        <taxon>Bacilli</taxon>
        <taxon>Bacillales</taxon>
        <taxon>Thermoactinomycetaceae</taxon>
        <taxon>Thermoactinomyces</taxon>
    </lineage>
</organism>
<dbReference type="Proteomes" id="UP000538292">
    <property type="component" value="Unassembled WGS sequence"/>
</dbReference>
<dbReference type="Gene3D" id="3.40.50.10150">
    <property type="entry name" value="B12-dependent dehydatase associated subunit"/>
    <property type="match status" value="1"/>
</dbReference>
<dbReference type="Pfam" id="PF02288">
    <property type="entry name" value="Dehydratase_MU"/>
    <property type="match status" value="1"/>
</dbReference>
<reference evidence="1 2" key="1">
    <citation type="submission" date="2020-07" db="EMBL/GenBank/DDBJ databases">
        <title>Thermoactinomyces phylogeny.</title>
        <authorList>
            <person name="Dunlap C."/>
        </authorList>
    </citation>
    <scope>NUCLEOTIDE SEQUENCE [LARGE SCALE GENOMIC DNA]</scope>
    <source>
        <strain evidence="1 2">AMNI-1</strain>
    </source>
</reference>
<dbReference type="EMBL" id="JACEOL010000043">
    <property type="protein sequence ID" value="MBA4603264.1"/>
    <property type="molecule type" value="Genomic_DNA"/>
</dbReference>
<dbReference type="InterPro" id="IPR010254">
    <property type="entry name" value="B12-dep_deHydtase_bsu"/>
</dbReference>
<protein>
    <submittedName>
        <fullName evidence="1">Glycerol dehydratase reactivase beta/small subunit family protein</fullName>
    </submittedName>
</protein>
<evidence type="ECO:0000313" key="2">
    <source>
        <dbReference type="Proteomes" id="UP000538292"/>
    </source>
</evidence>
<evidence type="ECO:0000313" key="1">
    <source>
        <dbReference type="EMBL" id="MBA4603264.1"/>
    </source>
</evidence>
<gene>
    <name evidence="1" type="ORF">H2C83_13225</name>
</gene>
<accession>A0A7W1XU19</accession>
<keyword evidence="2" id="KW-1185">Reference proteome</keyword>
<comment type="caution">
    <text evidence="1">The sequence shown here is derived from an EMBL/GenBank/DDBJ whole genome shotgun (WGS) entry which is preliminary data.</text>
</comment>
<dbReference type="SUPFAM" id="SSF52968">
    <property type="entry name" value="B12-dependent dehydatase associated subunit"/>
    <property type="match status" value="1"/>
</dbReference>
<proteinExistence type="predicted"/>